<feature type="site" description="Transition state stabilizer" evidence="6">
    <location>
        <position position="184"/>
    </location>
</feature>
<feature type="binding site" evidence="6">
    <location>
        <begin position="212"/>
        <end position="216"/>
    </location>
    <ligand>
        <name>ATP</name>
        <dbReference type="ChEBI" id="CHEBI:30616"/>
    </ligand>
</feature>
<dbReference type="PROSITE" id="PS01075">
    <property type="entry name" value="ACETATE_KINASE_1"/>
    <property type="match status" value="1"/>
</dbReference>
<dbReference type="GO" id="GO:0005524">
    <property type="term" value="F:ATP binding"/>
    <property type="evidence" value="ECO:0007669"/>
    <property type="project" value="UniProtKB-KW"/>
</dbReference>
<dbReference type="GO" id="GO:0008776">
    <property type="term" value="F:acetate kinase activity"/>
    <property type="evidence" value="ECO:0007669"/>
    <property type="project" value="UniProtKB-UniRule"/>
</dbReference>
<name>A0A6G7CIE8_9VIBR</name>
<dbReference type="GO" id="GO:0005737">
    <property type="term" value="C:cytoplasm"/>
    <property type="evidence" value="ECO:0007669"/>
    <property type="project" value="UniProtKB-SubCell"/>
</dbReference>
<comment type="catalytic activity">
    <reaction evidence="6">
        <text>acetate + ATP = acetyl phosphate + ADP</text>
        <dbReference type="Rhea" id="RHEA:11352"/>
        <dbReference type="ChEBI" id="CHEBI:22191"/>
        <dbReference type="ChEBI" id="CHEBI:30089"/>
        <dbReference type="ChEBI" id="CHEBI:30616"/>
        <dbReference type="ChEBI" id="CHEBI:456216"/>
        <dbReference type="EC" id="2.7.2.1"/>
    </reaction>
</comment>
<dbReference type="UniPathway" id="UPA00340">
    <property type="reaction ID" value="UER00458"/>
</dbReference>
<feature type="binding site" evidence="6">
    <location>
        <begin position="334"/>
        <end position="338"/>
    </location>
    <ligand>
        <name>ATP</name>
        <dbReference type="ChEBI" id="CHEBI:30616"/>
    </ligand>
</feature>
<dbReference type="AlphaFoldDB" id="A0A6G7CIE8"/>
<dbReference type="Pfam" id="PF00871">
    <property type="entry name" value="Acetate_kinase"/>
    <property type="match status" value="1"/>
</dbReference>
<dbReference type="GO" id="GO:0006085">
    <property type="term" value="P:acetyl-CoA biosynthetic process"/>
    <property type="evidence" value="ECO:0007669"/>
    <property type="project" value="UniProtKB-UniRule"/>
</dbReference>
<feature type="site" description="Transition state stabilizer" evidence="6">
    <location>
        <position position="245"/>
    </location>
</feature>
<dbReference type="PROSITE" id="PS01076">
    <property type="entry name" value="ACETATE_KINASE_2"/>
    <property type="match status" value="1"/>
</dbReference>
<keyword evidence="5 6" id="KW-0067">ATP-binding</keyword>
<evidence type="ECO:0000313" key="9">
    <source>
        <dbReference type="Proteomes" id="UP000503003"/>
    </source>
</evidence>
<comment type="pathway">
    <text evidence="6">Metabolic intermediate biosynthesis; acetyl-CoA biosynthesis; acetyl-CoA from acetate: step 1/2.</text>
</comment>
<feature type="binding site" evidence="6">
    <location>
        <position position="385"/>
    </location>
    <ligand>
        <name>Mg(2+)</name>
        <dbReference type="ChEBI" id="CHEBI:18420"/>
    </ligand>
</feature>
<evidence type="ECO:0000256" key="1">
    <source>
        <dbReference type="ARBA" id="ARBA00008748"/>
    </source>
</evidence>
<evidence type="ECO:0000256" key="6">
    <source>
        <dbReference type="HAMAP-Rule" id="MF_00020"/>
    </source>
</evidence>
<comment type="subunit">
    <text evidence="6">Homodimer.</text>
</comment>
<keyword evidence="2 6" id="KW-0808">Transferase</keyword>
<feature type="binding site" evidence="6">
    <location>
        <begin position="287"/>
        <end position="289"/>
    </location>
    <ligand>
        <name>ATP</name>
        <dbReference type="ChEBI" id="CHEBI:30616"/>
    </ligand>
</feature>
<evidence type="ECO:0000313" key="8">
    <source>
        <dbReference type="EMBL" id="QIH41887.1"/>
    </source>
</evidence>
<dbReference type="InterPro" id="IPR000890">
    <property type="entry name" value="Aliphatic_acid_kin_short-chain"/>
</dbReference>
<dbReference type="InterPro" id="IPR004372">
    <property type="entry name" value="Ac/propionate_kinase"/>
</dbReference>
<feature type="binding site" evidence="6">
    <location>
        <position position="95"/>
    </location>
    <ligand>
        <name>substrate</name>
    </ligand>
</feature>
<organism evidence="8 9">
    <name type="scientific">Vibrio ziniensis</name>
    <dbReference type="NCBI Taxonomy" id="2711221"/>
    <lineage>
        <taxon>Bacteria</taxon>
        <taxon>Pseudomonadati</taxon>
        <taxon>Pseudomonadota</taxon>
        <taxon>Gammaproteobacteria</taxon>
        <taxon>Vibrionales</taxon>
        <taxon>Vibrionaceae</taxon>
        <taxon>Vibrio</taxon>
    </lineage>
</organism>
<keyword evidence="3 6" id="KW-0547">Nucleotide-binding</keyword>
<keyword evidence="4 6" id="KW-0418">Kinase</keyword>
<reference evidence="8 9" key="1">
    <citation type="submission" date="2020-02" db="EMBL/GenBank/DDBJ databases">
        <title>A complete genome of a marine bacterium Vibrio sp. ZWAL4003 isolated from the mangrove sediment with the ability to degrade polysaccharides.</title>
        <authorList>
            <person name="Wu J."/>
            <person name="Qu W."/>
            <person name="Zeng R."/>
        </authorList>
    </citation>
    <scope>NUCLEOTIDE SEQUENCE [LARGE SCALE GENOMIC DNA]</scope>
    <source>
        <strain evidence="8 9">ZWAL4003</strain>
    </source>
</reference>
<dbReference type="PIRSF" id="PIRSF000722">
    <property type="entry name" value="Acetate_prop_kin"/>
    <property type="match status" value="1"/>
</dbReference>
<feature type="binding site" evidence="6">
    <location>
        <position position="14"/>
    </location>
    <ligand>
        <name>Mg(2+)</name>
        <dbReference type="ChEBI" id="CHEBI:18420"/>
    </ligand>
</feature>
<gene>
    <name evidence="6" type="primary">ackA</name>
    <name evidence="8" type="ORF">G5S32_07755</name>
</gene>
<evidence type="ECO:0000256" key="3">
    <source>
        <dbReference type="ARBA" id="ARBA00022741"/>
    </source>
</evidence>
<comment type="subcellular location">
    <subcellularLocation>
        <location evidence="6">Cytoplasm</location>
    </subcellularLocation>
</comment>
<evidence type="ECO:0000256" key="4">
    <source>
        <dbReference type="ARBA" id="ARBA00022777"/>
    </source>
</evidence>
<dbReference type="RefSeq" id="WP_165311466.1">
    <property type="nucleotide sequence ID" value="NZ_CP049331.1"/>
</dbReference>
<feature type="binding site" evidence="6">
    <location>
        <position position="21"/>
    </location>
    <ligand>
        <name>ATP</name>
        <dbReference type="ChEBI" id="CHEBI:30616"/>
    </ligand>
</feature>
<dbReference type="EC" id="2.7.2.1" evidence="6"/>
<dbReference type="InterPro" id="IPR023865">
    <property type="entry name" value="Aliphatic_acid_kinase_CS"/>
</dbReference>
<evidence type="ECO:0000256" key="7">
    <source>
        <dbReference type="RuleBase" id="RU003835"/>
    </source>
</evidence>
<dbReference type="GO" id="GO:0006083">
    <property type="term" value="P:acetate metabolic process"/>
    <property type="evidence" value="ECO:0007669"/>
    <property type="project" value="TreeGrafter"/>
</dbReference>
<protein>
    <recommendedName>
        <fullName evidence="6">Acetate kinase</fullName>
        <ecNumber evidence="6">2.7.2.1</ecNumber>
    </recommendedName>
    <alternativeName>
        <fullName evidence="6">Acetokinase</fullName>
    </alternativeName>
</protein>
<dbReference type="GO" id="GO:0000287">
    <property type="term" value="F:magnesium ion binding"/>
    <property type="evidence" value="ECO:0007669"/>
    <property type="project" value="UniProtKB-UniRule"/>
</dbReference>
<comment type="function">
    <text evidence="6">Catalyzes the formation of acetyl phosphate from acetate and ATP. Can also catalyze the reverse reaction.</text>
</comment>
<accession>A0A6G7CIE8</accession>
<keyword evidence="6" id="KW-0479">Metal-binding</keyword>
<proteinExistence type="inferred from homology"/>
<dbReference type="Proteomes" id="UP000503003">
    <property type="component" value="Chromosome 1"/>
</dbReference>
<feature type="active site" description="Proton donor/acceptor" evidence="6">
    <location>
        <position position="152"/>
    </location>
</feature>
<dbReference type="EMBL" id="CP049331">
    <property type="protein sequence ID" value="QIH41887.1"/>
    <property type="molecule type" value="Genomic_DNA"/>
</dbReference>
<dbReference type="NCBIfam" id="TIGR00016">
    <property type="entry name" value="ackA"/>
    <property type="match status" value="1"/>
</dbReference>
<keyword evidence="6" id="KW-0963">Cytoplasm</keyword>
<dbReference type="KEGG" id="vzi:G5S32_07755"/>
<evidence type="ECO:0000256" key="5">
    <source>
        <dbReference type="ARBA" id="ARBA00022840"/>
    </source>
</evidence>
<dbReference type="PANTHER" id="PTHR21060:SF15">
    <property type="entry name" value="ACETATE KINASE-RELATED"/>
    <property type="match status" value="1"/>
</dbReference>
<keyword evidence="9" id="KW-1185">Reference proteome</keyword>
<dbReference type="PANTHER" id="PTHR21060">
    <property type="entry name" value="ACETATE KINASE"/>
    <property type="match status" value="1"/>
</dbReference>
<dbReference type="CDD" id="cd24010">
    <property type="entry name" value="ASKHA_NBD_AcK_PK"/>
    <property type="match status" value="1"/>
</dbReference>
<dbReference type="Gene3D" id="3.30.420.40">
    <property type="match status" value="2"/>
</dbReference>
<dbReference type="InterPro" id="IPR043129">
    <property type="entry name" value="ATPase_NBD"/>
</dbReference>
<sequence>MSLNETSQKIIAINAGSSSLKFQLFSMPDEVSLCQGLVERIGLADAIFTMKFNGQKVSKTISIANHQQAVDMLLTSLIEYRIVADLKEIQGVGHRVAHGGEYFPDSAIINDDTIEKITRLSDLAPLHNPVNLTGIHAFKQALPDAKAVAVFDTSFHQTMAKPDYIYPIPYEYYRKHGIRRYGFHGTSHKYVANHYAEMIGKPIADLNLITCHLGNGSSICAIKGGESVHTSMGFTPLAGVMMGTRCGDIDPSILPFLAEKESLTLSQLNEMMNSRSGFLGVSELSHDCRDIQQASKTNQQAKLALDMFVERVRAYVGQYLVKLGRVDAILFTGGIGENSTDIRESVCCSLEPLGIFVDVNKNRSKSTIFSTQESSISLAVIETNEELMIAKDVMRVSL</sequence>
<comment type="cofactor">
    <cofactor evidence="6">
        <name>Mg(2+)</name>
        <dbReference type="ChEBI" id="CHEBI:18420"/>
    </cofactor>
    <cofactor evidence="6">
        <name>Mn(2+)</name>
        <dbReference type="ChEBI" id="CHEBI:29035"/>
    </cofactor>
    <text evidence="6">Mg(2+). Can also accept Mn(2+).</text>
</comment>
<dbReference type="HAMAP" id="MF_00020">
    <property type="entry name" value="Acetate_kinase"/>
    <property type="match status" value="1"/>
</dbReference>
<comment type="similarity">
    <text evidence="1 6 7">Belongs to the acetokinase family.</text>
</comment>
<keyword evidence="6" id="KW-0460">Magnesium</keyword>
<dbReference type="SUPFAM" id="SSF53067">
    <property type="entry name" value="Actin-like ATPase domain"/>
    <property type="match status" value="2"/>
</dbReference>
<dbReference type="PRINTS" id="PR00471">
    <property type="entry name" value="ACETATEKNASE"/>
</dbReference>
<evidence type="ECO:0000256" key="2">
    <source>
        <dbReference type="ARBA" id="ARBA00022679"/>
    </source>
</evidence>